<dbReference type="EMBL" id="MBEV02000001">
    <property type="protein sequence ID" value="MUP03515.1"/>
    <property type="molecule type" value="Genomic_DNA"/>
</dbReference>
<comment type="caution">
    <text evidence="2">The sequence shown here is derived from an EMBL/GenBank/DDBJ whole genome shotgun (WGS) entry which is preliminary data.</text>
</comment>
<feature type="compositionally biased region" description="Low complexity" evidence="1">
    <location>
        <begin position="8"/>
        <end position="22"/>
    </location>
</feature>
<evidence type="ECO:0008006" key="4">
    <source>
        <dbReference type="Google" id="ProtNLM"/>
    </source>
</evidence>
<evidence type="ECO:0000256" key="1">
    <source>
        <dbReference type="SAM" id="MobiDB-lite"/>
    </source>
</evidence>
<accession>A0ABD6G947</accession>
<evidence type="ECO:0000313" key="2">
    <source>
        <dbReference type="EMBL" id="MUP03515.1"/>
    </source>
</evidence>
<gene>
    <name evidence="2" type="ORF">BBI04_001565</name>
</gene>
<name>A0ABD6G947_AGRVI</name>
<protein>
    <recommendedName>
        <fullName evidence="4">Peptidase</fullName>
    </recommendedName>
</protein>
<sequence length="389" mass="40996">MISGADMTTASATPATHTPASTTARIEVFRPGTFTPMEGASITYSAADLKAAADAYDPDTAPVPVVVGHPATDAPAYGWAQSFDYDASSQRLYATVGEIDPAFSEAVKAGRYKKVSLSFFRPEASANPVPGTWYPRHIGFLGGAAPAVSGLKNVQFSAPEGSVTVSADFGERGFEEAASLFRSIREFVIEKFGMEDADKALPGFQIDWLSETEIQPPASRPAFAAPLAPQPPEKKEPVVVQTNADFAAREADFAAREARLKESEAKIAHAENVSFAEGLVTDCKLLPALKDKLVAVLNAVPGETTVSFAAGEAAVPVAQALRDLLAAQPKIVSFGAMDMPETGVDESAASFAADGKPVDQAGLERHNKAMAYQRQHPGTSYMDAVRAVG</sequence>
<evidence type="ECO:0000313" key="3">
    <source>
        <dbReference type="Proteomes" id="UP000175993"/>
    </source>
</evidence>
<reference evidence="2 3" key="1">
    <citation type="submission" date="2019-11" db="EMBL/GenBank/DDBJ databases">
        <title>Whole-genome sequencing of Allorhizobium vitis.</title>
        <authorList>
            <person name="Gan H.M."/>
            <person name="Savka M.A."/>
        </authorList>
    </citation>
    <scope>NUCLEOTIDE SEQUENCE [LARGE SCALE GENOMIC DNA]</scope>
    <source>
        <strain evidence="2 3">AB4</strain>
    </source>
</reference>
<proteinExistence type="predicted"/>
<dbReference type="AlphaFoldDB" id="A0ABD6G947"/>
<feature type="region of interest" description="Disordered" evidence="1">
    <location>
        <begin position="1"/>
        <end position="22"/>
    </location>
</feature>
<dbReference type="Proteomes" id="UP000175993">
    <property type="component" value="Unassembled WGS sequence"/>
</dbReference>
<organism evidence="2 3">
    <name type="scientific">Agrobacterium vitis</name>
    <name type="common">Rhizobium vitis</name>
    <dbReference type="NCBI Taxonomy" id="373"/>
    <lineage>
        <taxon>Bacteria</taxon>
        <taxon>Pseudomonadati</taxon>
        <taxon>Pseudomonadota</taxon>
        <taxon>Alphaproteobacteria</taxon>
        <taxon>Hyphomicrobiales</taxon>
        <taxon>Rhizobiaceae</taxon>
        <taxon>Rhizobium/Agrobacterium group</taxon>
        <taxon>Agrobacterium</taxon>
    </lineage>
</organism>